<proteinExistence type="predicted"/>
<evidence type="ECO:0000313" key="1">
    <source>
        <dbReference type="EMBL" id="JAE16179.1"/>
    </source>
</evidence>
<accession>A0A0A9FYB3</accession>
<dbReference type="AlphaFoldDB" id="A0A0A9FYB3"/>
<sequence>MEGAWYTYLQKIYISSHWTGNCFTGSPPMLMIWFTFSVKNRWSWCLHHPIASCR</sequence>
<organism evidence="1">
    <name type="scientific">Arundo donax</name>
    <name type="common">Giant reed</name>
    <name type="synonym">Donax arundinaceus</name>
    <dbReference type="NCBI Taxonomy" id="35708"/>
    <lineage>
        <taxon>Eukaryota</taxon>
        <taxon>Viridiplantae</taxon>
        <taxon>Streptophyta</taxon>
        <taxon>Embryophyta</taxon>
        <taxon>Tracheophyta</taxon>
        <taxon>Spermatophyta</taxon>
        <taxon>Magnoliopsida</taxon>
        <taxon>Liliopsida</taxon>
        <taxon>Poales</taxon>
        <taxon>Poaceae</taxon>
        <taxon>PACMAD clade</taxon>
        <taxon>Arundinoideae</taxon>
        <taxon>Arundineae</taxon>
        <taxon>Arundo</taxon>
    </lineage>
</organism>
<dbReference type="EMBL" id="GBRH01181717">
    <property type="protein sequence ID" value="JAE16179.1"/>
    <property type="molecule type" value="Transcribed_RNA"/>
</dbReference>
<reference evidence="1" key="1">
    <citation type="submission" date="2014-09" db="EMBL/GenBank/DDBJ databases">
        <authorList>
            <person name="Magalhaes I.L.F."/>
            <person name="Oliveira U."/>
            <person name="Santos F.R."/>
            <person name="Vidigal T.H.D.A."/>
            <person name="Brescovit A.D."/>
            <person name="Santos A.J."/>
        </authorList>
    </citation>
    <scope>NUCLEOTIDE SEQUENCE</scope>
    <source>
        <tissue evidence="1">Shoot tissue taken approximately 20 cm above the soil surface</tissue>
    </source>
</reference>
<protein>
    <submittedName>
        <fullName evidence="1">Uncharacterized protein</fullName>
    </submittedName>
</protein>
<reference evidence="1" key="2">
    <citation type="journal article" date="2015" name="Data Brief">
        <title>Shoot transcriptome of the giant reed, Arundo donax.</title>
        <authorList>
            <person name="Barrero R.A."/>
            <person name="Guerrero F.D."/>
            <person name="Moolhuijzen P."/>
            <person name="Goolsby J.A."/>
            <person name="Tidwell J."/>
            <person name="Bellgard S.E."/>
            <person name="Bellgard M.I."/>
        </authorList>
    </citation>
    <scope>NUCLEOTIDE SEQUENCE</scope>
    <source>
        <tissue evidence="1">Shoot tissue taken approximately 20 cm above the soil surface</tissue>
    </source>
</reference>
<name>A0A0A9FYB3_ARUDO</name>